<feature type="region of interest" description="Disordered" evidence="1">
    <location>
        <begin position="305"/>
        <end position="399"/>
    </location>
</feature>
<evidence type="ECO:0000313" key="4">
    <source>
        <dbReference type="RefSeq" id="XP_013863803.1"/>
    </source>
</evidence>
<feature type="transmembrane region" description="Helical" evidence="2">
    <location>
        <begin position="568"/>
        <end position="590"/>
    </location>
</feature>
<feature type="compositionally biased region" description="Low complexity" evidence="1">
    <location>
        <begin position="222"/>
        <end position="240"/>
    </location>
</feature>
<accession>A0A2I4B7W8</accession>
<dbReference type="InParanoid" id="A0A2I4B7W8"/>
<dbReference type="FunCoup" id="A0A2I4B7W8">
    <property type="interactions" value="17"/>
</dbReference>
<dbReference type="GO" id="GO:0005769">
    <property type="term" value="C:early endosome"/>
    <property type="evidence" value="ECO:0007669"/>
    <property type="project" value="TreeGrafter"/>
</dbReference>
<keyword evidence="2" id="KW-0472">Membrane</keyword>
<dbReference type="RefSeq" id="XP_013863803.1">
    <property type="nucleotide sequence ID" value="XM_014008349.1"/>
</dbReference>
<dbReference type="KEGG" id="alim:106517483"/>
<name>A0A2I4B7W8_AUSLI</name>
<proteinExistence type="predicted"/>
<dbReference type="PANTHER" id="PTHR28673">
    <property type="entry name" value="TRANSMEMBRANE PROTEIN 108"/>
    <property type="match status" value="1"/>
</dbReference>
<feature type="compositionally biased region" description="Polar residues" evidence="1">
    <location>
        <begin position="305"/>
        <end position="328"/>
    </location>
</feature>
<dbReference type="GO" id="GO:1904115">
    <property type="term" value="C:axon cytoplasm"/>
    <property type="evidence" value="ECO:0007669"/>
    <property type="project" value="GOC"/>
</dbReference>
<dbReference type="GO" id="GO:0097106">
    <property type="term" value="P:postsynaptic density organization"/>
    <property type="evidence" value="ECO:0007669"/>
    <property type="project" value="TreeGrafter"/>
</dbReference>
<reference evidence="4" key="1">
    <citation type="submission" date="2025-08" db="UniProtKB">
        <authorList>
            <consortium name="RefSeq"/>
        </authorList>
    </citation>
    <scope>IDENTIFICATION</scope>
</reference>
<dbReference type="GO" id="GO:0010008">
    <property type="term" value="C:endosome membrane"/>
    <property type="evidence" value="ECO:0007669"/>
    <property type="project" value="TreeGrafter"/>
</dbReference>
<keyword evidence="2 4" id="KW-0812">Transmembrane</keyword>
<dbReference type="OrthoDB" id="9944393at2759"/>
<keyword evidence="3" id="KW-1185">Reference proteome</keyword>
<feature type="compositionally biased region" description="Polar residues" evidence="1">
    <location>
        <begin position="369"/>
        <end position="380"/>
    </location>
</feature>
<evidence type="ECO:0000313" key="3">
    <source>
        <dbReference type="Proteomes" id="UP000192220"/>
    </source>
</evidence>
<sequence>MRRTRRRTRKVQRSVQRRRRRRAAPRPVLCGVSAAREERWCSHVQEPNDKEEGRRPAHLFTPPAAAAPELGLTSVCGGRAPCAPGRCEEAHRFGYTAYLDVYTGPCVVDSGHVVIAWRDILDVQYGCCCSRSLIPPGSYRPLPHCSRKRENHEHCGGGAGSHDTMKTSLQVLRCQLLSVLAFIALPGGLLSAQELYHSQTSRDSFSMKATHNGLLSSPEPPSESSHQEGSSSGEWSSKGPQTSNIILPNLGLLFYTSTIHDTQTITPNTVSVDSQVTQPQEPRSGIVNQGPPIQKFVRVPQVQNPVASSNQISSRPKISSTVLPNVTAESAARRAPNPLESDGGDTFSTDQRKPPKLSVWEPNDPRKQTLPQLQPSSLAARSSLDVPTKGLKPRVQGVGSPALHVHHTITLRETHPGNETPTDPLLVESKEGPVTPLSSPSQNATSTVPNIVLSTEPGLQTENSTINNTAATTEDGQVVTGNVTDGPSMGHQEWNLTTPTGLLPNSSSVEETSAQGNSSETLSTASGNLPNVQVPATTDNPRPAGNTSCSSVNCLPSEGDICLKKMDIVWMVLAISVPVATISVLLTVLCMRRKKKSTSQENNLSYWNNAITMDYFSRHAVELPREIHTLESEELETCLPPNGDYSGSSVVLVNPFCQETLFINRDKASVI</sequence>
<dbReference type="CTD" id="66000"/>
<dbReference type="PANTHER" id="PTHR28673:SF1">
    <property type="entry name" value="TRANSMEMBRANE PROTEIN 108"/>
    <property type="match status" value="1"/>
</dbReference>
<feature type="compositionally biased region" description="Basic residues" evidence="1">
    <location>
        <begin position="1"/>
        <end position="24"/>
    </location>
</feature>
<protein>
    <submittedName>
        <fullName evidence="4">Transmembrane protein 108 isoform X1</fullName>
    </submittedName>
</protein>
<organism evidence="3 4">
    <name type="scientific">Austrofundulus limnaeus</name>
    <name type="common">Annual killifish</name>
    <dbReference type="NCBI Taxonomy" id="52670"/>
    <lineage>
        <taxon>Eukaryota</taxon>
        <taxon>Metazoa</taxon>
        <taxon>Chordata</taxon>
        <taxon>Craniata</taxon>
        <taxon>Vertebrata</taxon>
        <taxon>Euteleostomi</taxon>
        <taxon>Actinopterygii</taxon>
        <taxon>Neopterygii</taxon>
        <taxon>Teleostei</taxon>
        <taxon>Neoteleostei</taxon>
        <taxon>Acanthomorphata</taxon>
        <taxon>Ovalentaria</taxon>
        <taxon>Atherinomorphae</taxon>
        <taxon>Cyprinodontiformes</taxon>
        <taxon>Rivulidae</taxon>
        <taxon>Austrofundulus</taxon>
    </lineage>
</organism>
<dbReference type="GO" id="GO:0008090">
    <property type="term" value="P:retrograde axonal transport"/>
    <property type="evidence" value="ECO:0007669"/>
    <property type="project" value="TreeGrafter"/>
</dbReference>
<gene>
    <name evidence="4" type="primary">tmem108</name>
</gene>
<dbReference type="AlphaFoldDB" id="A0A2I4B7W8"/>
<dbReference type="GO" id="GO:0014069">
    <property type="term" value="C:postsynaptic density"/>
    <property type="evidence" value="ECO:0007669"/>
    <property type="project" value="TreeGrafter"/>
</dbReference>
<feature type="compositionally biased region" description="Polar residues" evidence="1">
    <location>
        <begin position="271"/>
        <end position="281"/>
    </location>
</feature>
<evidence type="ECO:0000256" key="1">
    <source>
        <dbReference type="SAM" id="MobiDB-lite"/>
    </source>
</evidence>
<feature type="region of interest" description="Disordered" evidence="1">
    <location>
        <begin position="271"/>
        <end position="291"/>
    </location>
</feature>
<dbReference type="Pfam" id="PF15759">
    <property type="entry name" value="TMEM108"/>
    <property type="match status" value="1"/>
</dbReference>
<feature type="region of interest" description="Disordered" evidence="1">
    <location>
        <begin position="1"/>
        <end position="25"/>
    </location>
</feature>
<dbReference type="STRING" id="52670.A0A2I4B7W8"/>
<dbReference type="Proteomes" id="UP000192220">
    <property type="component" value="Unplaced"/>
</dbReference>
<evidence type="ECO:0000256" key="2">
    <source>
        <dbReference type="SAM" id="Phobius"/>
    </source>
</evidence>
<feature type="region of interest" description="Disordered" evidence="1">
    <location>
        <begin position="500"/>
        <end position="549"/>
    </location>
</feature>
<dbReference type="GO" id="GO:0097484">
    <property type="term" value="P:dendrite extension"/>
    <property type="evidence" value="ECO:0007669"/>
    <property type="project" value="TreeGrafter"/>
</dbReference>
<dbReference type="InterPro" id="IPR031508">
    <property type="entry name" value="TMEM108"/>
</dbReference>
<keyword evidence="2" id="KW-1133">Transmembrane helix</keyword>
<dbReference type="GeneID" id="106517483"/>
<feature type="region of interest" description="Disordered" evidence="1">
    <location>
        <begin position="210"/>
        <end position="241"/>
    </location>
</feature>